<dbReference type="InterPro" id="IPR036259">
    <property type="entry name" value="MFS_trans_sf"/>
</dbReference>
<dbReference type="PANTHER" id="PTHR23515">
    <property type="entry name" value="HIGH-AFFINITY NITRATE TRANSPORTER 2.3"/>
    <property type="match status" value="1"/>
</dbReference>
<feature type="transmembrane region" description="Helical" evidence="8">
    <location>
        <begin position="326"/>
        <end position="347"/>
    </location>
</feature>
<dbReference type="InterPro" id="IPR011701">
    <property type="entry name" value="MFS"/>
</dbReference>
<dbReference type="GO" id="GO:0016020">
    <property type="term" value="C:membrane"/>
    <property type="evidence" value="ECO:0007669"/>
    <property type="project" value="UniProtKB-ARBA"/>
</dbReference>
<keyword evidence="5" id="KW-0534">Nitrate assimilation</keyword>
<evidence type="ECO:0000313" key="10">
    <source>
        <dbReference type="EMBL" id="QNO58390.2"/>
    </source>
</evidence>
<evidence type="ECO:0000256" key="8">
    <source>
        <dbReference type="SAM" id="Phobius"/>
    </source>
</evidence>
<evidence type="ECO:0000256" key="4">
    <source>
        <dbReference type="ARBA" id="ARBA00022989"/>
    </source>
</evidence>
<dbReference type="SUPFAM" id="SSF103473">
    <property type="entry name" value="MFS general substrate transporter"/>
    <property type="match status" value="1"/>
</dbReference>
<comment type="subcellular location">
    <subcellularLocation>
        <location evidence="1">Endomembrane system</location>
        <topology evidence="1">Multi-pass membrane protein</topology>
    </subcellularLocation>
</comment>
<name>A0A7G9ZDN8_9MAGN</name>
<feature type="transmembrane region" description="Helical" evidence="8">
    <location>
        <begin position="353"/>
        <end position="377"/>
    </location>
</feature>
<evidence type="ECO:0000256" key="1">
    <source>
        <dbReference type="ARBA" id="ARBA00004127"/>
    </source>
</evidence>
<dbReference type="GO" id="GO:0042128">
    <property type="term" value="P:nitrate assimilation"/>
    <property type="evidence" value="ECO:0007669"/>
    <property type="project" value="UniProtKB-KW"/>
</dbReference>
<dbReference type="EMBL" id="MT700991">
    <property type="protein sequence ID" value="QNO58390.2"/>
    <property type="molecule type" value="Genomic_DNA"/>
</dbReference>
<evidence type="ECO:0000256" key="3">
    <source>
        <dbReference type="ARBA" id="ARBA00022692"/>
    </source>
</evidence>
<reference evidence="10" key="1">
    <citation type="submission" date="2020-07" db="EMBL/GenBank/DDBJ databases">
        <title>Restraint of net nitrate accumulation in the highly phosphorus-use-efficient Hakea prostrata (Proteaceae) is associated with restricted diversity of high-affinity nitrate transporters.</title>
        <authorList>
            <person name="Nestor B.J."/>
            <person name="Prodhan A."/>
            <person name="Bayer P.E."/>
            <person name="Batley J."/>
            <person name="Edwards D."/>
            <person name="Lambers H."/>
            <person name="Finnegan P.M."/>
        </authorList>
    </citation>
    <scope>NUCLEOTIDE SEQUENCE</scope>
</reference>
<evidence type="ECO:0000256" key="7">
    <source>
        <dbReference type="SAM" id="MobiDB-lite"/>
    </source>
</evidence>
<feature type="transmembrane region" description="Helical" evidence="8">
    <location>
        <begin position="384"/>
        <end position="404"/>
    </location>
</feature>
<protein>
    <recommendedName>
        <fullName evidence="9">Major facilitator superfamily (MFS) profile domain-containing protein</fullName>
    </recommendedName>
</protein>
<dbReference type="Pfam" id="PF07690">
    <property type="entry name" value="MFS_1"/>
    <property type="match status" value="1"/>
</dbReference>
<dbReference type="GO" id="GO:0012505">
    <property type="term" value="C:endomembrane system"/>
    <property type="evidence" value="ECO:0007669"/>
    <property type="project" value="UniProtKB-SubCell"/>
</dbReference>
<feature type="transmembrane region" description="Helical" evidence="8">
    <location>
        <begin position="200"/>
        <end position="224"/>
    </location>
</feature>
<feature type="transmembrane region" description="Helical" evidence="8">
    <location>
        <begin position="126"/>
        <end position="148"/>
    </location>
</feature>
<organism evidence="10">
    <name type="scientific">Hakea prostrata</name>
    <dbReference type="NCBI Taxonomy" id="1136207"/>
    <lineage>
        <taxon>Eukaryota</taxon>
        <taxon>Viridiplantae</taxon>
        <taxon>Streptophyta</taxon>
        <taxon>Embryophyta</taxon>
        <taxon>Tracheophyta</taxon>
        <taxon>Spermatophyta</taxon>
        <taxon>Magnoliopsida</taxon>
        <taxon>Proteales</taxon>
        <taxon>Proteaceae</taxon>
        <taxon>Hakea</taxon>
    </lineage>
</organism>
<evidence type="ECO:0000256" key="6">
    <source>
        <dbReference type="ARBA" id="ARBA00023136"/>
    </source>
</evidence>
<evidence type="ECO:0000256" key="5">
    <source>
        <dbReference type="ARBA" id="ARBA00023063"/>
    </source>
</evidence>
<dbReference type="AlphaFoldDB" id="A0A7G9ZDN8"/>
<keyword evidence="4 8" id="KW-1133">Transmembrane helix</keyword>
<dbReference type="InterPro" id="IPR044772">
    <property type="entry name" value="NO3_transporter"/>
</dbReference>
<dbReference type="FunFam" id="1.20.1250.20:FF:000053">
    <property type="entry name" value="Nitrate transporter 2.1"/>
    <property type="match status" value="1"/>
</dbReference>
<comment type="similarity">
    <text evidence="2">Belongs to the major facilitator superfamily. Nitrate/nitrite porter (TC 2.A.1.8) family.</text>
</comment>
<feature type="transmembrane region" description="Helical" evidence="8">
    <location>
        <begin position="103"/>
        <end position="120"/>
    </location>
</feature>
<feature type="transmembrane region" description="Helical" evidence="8">
    <location>
        <begin position="416"/>
        <end position="435"/>
    </location>
</feature>
<keyword evidence="6 8" id="KW-0472">Membrane</keyword>
<evidence type="ECO:0000259" key="9">
    <source>
        <dbReference type="PROSITE" id="PS50850"/>
    </source>
</evidence>
<feature type="transmembrane region" description="Helical" evidence="8">
    <location>
        <begin position="160"/>
        <end position="180"/>
    </location>
</feature>
<dbReference type="Gene3D" id="1.20.1250.20">
    <property type="entry name" value="MFS general substrate transporter like domains"/>
    <property type="match status" value="2"/>
</dbReference>
<feature type="domain" description="Major facilitator superfamily (MFS) profile" evidence="9">
    <location>
        <begin position="38"/>
        <end position="439"/>
    </location>
</feature>
<feature type="region of interest" description="Disordered" evidence="7">
    <location>
        <begin position="462"/>
        <end position="504"/>
    </location>
</feature>
<feature type="transmembrane region" description="Helical" evidence="8">
    <location>
        <begin position="245"/>
        <end position="266"/>
    </location>
</feature>
<dbReference type="PROSITE" id="PS50850">
    <property type="entry name" value="MFS"/>
    <property type="match status" value="1"/>
</dbReference>
<dbReference type="InterPro" id="IPR020846">
    <property type="entry name" value="MFS_dom"/>
</dbReference>
<keyword evidence="3 8" id="KW-0812">Transmembrane</keyword>
<accession>A0A7G9ZDN8</accession>
<dbReference type="CDD" id="cd17341">
    <property type="entry name" value="MFS_NRT2_like"/>
    <property type="match status" value="1"/>
</dbReference>
<sequence>MEISSSVNGAQKFALPVDSENKATELRLFSVAAPHMRTFHLAWASFFTCFVSSFAAPPLLPIIRENLNLTATDIGNAGIASVSGAVFARLAMGTACDIIGPRLASASLILITTPAVYFTSSANSAVAFLLVRFFTGFSLATFVSCQYWMSSMFSAPTIGLANGVAAGWGNLGGGATQLIMPLVYDVIRHTGATTFTAWRIAFFIPALLQTSAAFAILLLGQDLPDGNFHHLHKSGKKQKDEVSKVLYHGITNYRAWILALIYAFSFGVELTVDNIIAEYFYDRFNLQLRTAGIIAATFGLANLVTRPSGGLISDLLAKRFGMRGRLWGLCVVQLTGGALCVLLGKMGSLSTSIVVMIIFSIFIQAACGLVFGIVPFVSRRSLGLVSGMTGGVGNLGAVFTQLIFFRGSKYSKQSGITLMGVMILCCTLPICLIYFPQWGGLFCGPATKEKTTEEEYYASEWNEKEKEKGHHLSSMKFADNSRSERGRRVASASTPPDASPPTNV</sequence>
<dbReference type="FunFam" id="1.20.1250.20:FF:000198">
    <property type="entry name" value="High affinity nitrate transporter 2.5"/>
    <property type="match status" value="1"/>
</dbReference>
<proteinExistence type="inferred from homology"/>
<evidence type="ECO:0000256" key="2">
    <source>
        <dbReference type="ARBA" id="ARBA00008432"/>
    </source>
</evidence>
<gene>
    <name evidence="10" type="primary">NRT2.3</name>
</gene>
<feature type="transmembrane region" description="Helical" evidence="8">
    <location>
        <begin position="41"/>
        <end position="62"/>
    </location>
</feature>
<dbReference type="GO" id="GO:0015112">
    <property type="term" value="F:nitrate transmembrane transporter activity"/>
    <property type="evidence" value="ECO:0007669"/>
    <property type="project" value="InterPro"/>
</dbReference>